<proteinExistence type="predicted"/>
<dbReference type="KEGG" id="seri:SERIO_v1c02040"/>
<dbReference type="GO" id="GO:0009401">
    <property type="term" value="P:phosphoenolpyruvate-dependent sugar phosphotransferase system"/>
    <property type="evidence" value="ECO:0007669"/>
    <property type="project" value="InterPro"/>
</dbReference>
<dbReference type="InterPro" id="IPR036878">
    <property type="entry name" value="Glu_permease_IIB"/>
</dbReference>
<dbReference type="STRING" id="315358.SERIO_v1c02040"/>
<protein>
    <recommendedName>
        <fullName evidence="4">PTS EIIB type-1 domain-containing protein</fullName>
    </recommendedName>
</protein>
<evidence type="ECO:0000256" key="1">
    <source>
        <dbReference type="SAM" id="Phobius"/>
    </source>
</evidence>
<gene>
    <name evidence="2" type="ORF">SERIO_v1c02040</name>
</gene>
<evidence type="ECO:0000313" key="2">
    <source>
        <dbReference type="EMBL" id="AKM53795.1"/>
    </source>
</evidence>
<dbReference type="SUPFAM" id="SSF55604">
    <property type="entry name" value="Glucose permease domain IIB"/>
    <property type="match status" value="1"/>
</dbReference>
<organism evidence="2 3">
    <name type="scientific">Spiroplasma eriocheiris</name>
    <dbReference type="NCBI Taxonomy" id="315358"/>
    <lineage>
        <taxon>Bacteria</taxon>
        <taxon>Bacillati</taxon>
        <taxon>Mycoplasmatota</taxon>
        <taxon>Mollicutes</taxon>
        <taxon>Entomoplasmatales</taxon>
        <taxon>Spiroplasmataceae</taxon>
        <taxon>Spiroplasma</taxon>
    </lineage>
</organism>
<feature type="transmembrane region" description="Helical" evidence="1">
    <location>
        <begin position="6"/>
        <end position="26"/>
    </location>
</feature>
<accession>A0A0H3XHK6</accession>
<name>A0A0H3XHK6_9MOLU</name>
<dbReference type="EMBL" id="CP011856">
    <property type="protein sequence ID" value="AKM53795.1"/>
    <property type="molecule type" value="Genomic_DNA"/>
</dbReference>
<evidence type="ECO:0008006" key="4">
    <source>
        <dbReference type="Google" id="ProtNLM"/>
    </source>
</evidence>
<dbReference type="RefSeq" id="WP_047791065.1">
    <property type="nucleotide sequence ID" value="NZ_CP011856.1"/>
</dbReference>
<reference evidence="3" key="2">
    <citation type="submission" date="2015-06" db="EMBL/GenBank/DDBJ databases">
        <title>Complete genome sequence of Spiroplasma eriocheiris TDA-040725-5 (DSM 21848).</title>
        <authorList>
            <person name="Lo W.-S."/>
            <person name="Kuo C.-H."/>
        </authorList>
    </citation>
    <scope>NUCLEOTIDE SEQUENCE [LARGE SCALE GENOMIC DNA]</scope>
    <source>
        <strain evidence="3">TDA-040725-5</strain>
    </source>
</reference>
<dbReference type="AlphaFoldDB" id="A0A0H3XHK6"/>
<keyword evidence="1" id="KW-1133">Transmembrane helix</keyword>
<dbReference type="GO" id="GO:0008982">
    <property type="term" value="F:protein-N(PI)-phosphohistidine-sugar phosphotransferase activity"/>
    <property type="evidence" value="ECO:0007669"/>
    <property type="project" value="InterPro"/>
</dbReference>
<dbReference type="PATRIC" id="fig|743698.3.peg.206"/>
<reference evidence="2 3" key="1">
    <citation type="journal article" date="2015" name="Genome Biol. Evol.">
        <title>Found and Lost: The Fates of Horizontally Acquired Genes in Arthropod-Symbiotic Spiroplasma.</title>
        <authorList>
            <person name="Lo W.S."/>
            <person name="Gasparich G.E."/>
            <person name="Kuo C.H."/>
        </authorList>
    </citation>
    <scope>NUCLEOTIDE SEQUENCE [LARGE SCALE GENOMIC DNA]</scope>
    <source>
        <strain evidence="3">TDA-040725-5</strain>
    </source>
</reference>
<keyword evidence="1" id="KW-0472">Membrane</keyword>
<dbReference type="Proteomes" id="UP000035661">
    <property type="component" value="Chromosome"/>
</dbReference>
<sequence>MDPLKIILIVVAMIIMILFILMMIFWKKIFNYHKAFTPSTKIPFSVNDLINILGSINNIEEVRATLTRLKVTVKNLDDVDLTLIKTKFKLKNPEIIKNTIVLPFGNISLKIKNIIDQQKLNN</sequence>
<dbReference type="Gene3D" id="3.30.1360.60">
    <property type="entry name" value="Glucose permease domain IIB"/>
    <property type="match status" value="1"/>
</dbReference>
<evidence type="ECO:0000313" key="3">
    <source>
        <dbReference type="Proteomes" id="UP000035661"/>
    </source>
</evidence>
<keyword evidence="3" id="KW-1185">Reference proteome</keyword>
<keyword evidence="1" id="KW-0812">Transmembrane</keyword>